<keyword evidence="2" id="KW-0805">Transcription regulation</keyword>
<evidence type="ECO:0000259" key="7">
    <source>
        <dbReference type="PROSITE" id="PS50043"/>
    </source>
</evidence>
<evidence type="ECO:0000256" key="2">
    <source>
        <dbReference type="ARBA" id="ARBA00023015"/>
    </source>
</evidence>
<dbReference type="SMART" id="SM00448">
    <property type="entry name" value="REC"/>
    <property type="match status" value="1"/>
</dbReference>
<dbReference type="RefSeq" id="WP_198155731.1">
    <property type="nucleotide sequence ID" value="NZ_CP014209.1"/>
</dbReference>
<dbReference type="STRING" id="1300344.I598_0413"/>
<dbReference type="InterPro" id="IPR039420">
    <property type="entry name" value="WalR-like"/>
</dbReference>
<feature type="region of interest" description="Disordered" evidence="6">
    <location>
        <begin position="214"/>
        <end position="250"/>
    </location>
</feature>
<dbReference type="Pfam" id="PF00196">
    <property type="entry name" value="GerE"/>
    <property type="match status" value="1"/>
</dbReference>
<name>A0A168EGK7_9MICO</name>
<dbReference type="SUPFAM" id="SSF52172">
    <property type="entry name" value="CheY-like"/>
    <property type="match status" value="1"/>
</dbReference>
<dbReference type="Gene3D" id="3.40.50.2300">
    <property type="match status" value="1"/>
</dbReference>
<dbReference type="InterPro" id="IPR016032">
    <property type="entry name" value="Sig_transdc_resp-reg_C-effctor"/>
</dbReference>
<dbReference type="InterPro" id="IPR001789">
    <property type="entry name" value="Sig_transdc_resp-reg_receiver"/>
</dbReference>
<keyword evidence="3" id="KW-0238">DNA-binding</keyword>
<evidence type="ECO:0000256" key="3">
    <source>
        <dbReference type="ARBA" id="ARBA00023125"/>
    </source>
</evidence>
<dbReference type="Proteomes" id="UP000076794">
    <property type="component" value="Chromosome"/>
</dbReference>
<protein>
    <submittedName>
        <fullName evidence="9">Transcriptional regulatory protein LiaR</fullName>
    </submittedName>
</protein>
<keyword evidence="1 5" id="KW-0597">Phosphoprotein</keyword>
<evidence type="ECO:0000256" key="6">
    <source>
        <dbReference type="SAM" id="MobiDB-lite"/>
    </source>
</evidence>
<sequence length="250" mass="26382">MSIRVVVADDQDLVRTGLVMILGAQPDLEVVGEAADGLAALDLATRLRPDVVLVDIRMPGLDGVEVTRRLAGPQVPDPMAVVVITTFDLDEYVLGALRAGARGFLLKDAGPELLVQAVHAAARGDALIAPEVTRRLLATFAEQAPAVPVQPTDHLPAREEEVLALVARGRTNAEIAGELFVGLSTVKSHVASLMTKLGARNRVEIAIWAYDTRRTRGTPPGEGGALRPPSATRPGRAARPASDRPARADG</sequence>
<dbReference type="GO" id="GO:0003677">
    <property type="term" value="F:DNA binding"/>
    <property type="evidence" value="ECO:0007669"/>
    <property type="project" value="UniProtKB-KW"/>
</dbReference>
<dbReference type="CDD" id="cd17535">
    <property type="entry name" value="REC_NarL-like"/>
    <property type="match status" value="1"/>
</dbReference>
<proteinExistence type="predicted"/>
<evidence type="ECO:0000313" key="10">
    <source>
        <dbReference type="Proteomes" id="UP000076794"/>
    </source>
</evidence>
<dbReference type="InterPro" id="IPR000792">
    <property type="entry name" value="Tscrpt_reg_LuxR_C"/>
</dbReference>
<evidence type="ECO:0000256" key="1">
    <source>
        <dbReference type="ARBA" id="ARBA00022553"/>
    </source>
</evidence>
<evidence type="ECO:0000256" key="4">
    <source>
        <dbReference type="ARBA" id="ARBA00023163"/>
    </source>
</evidence>
<feature type="modified residue" description="4-aspartylphosphate" evidence="5">
    <location>
        <position position="55"/>
    </location>
</feature>
<dbReference type="GO" id="GO:0000160">
    <property type="term" value="P:phosphorelay signal transduction system"/>
    <property type="evidence" value="ECO:0007669"/>
    <property type="project" value="InterPro"/>
</dbReference>
<feature type="domain" description="HTH luxR-type" evidence="7">
    <location>
        <begin position="148"/>
        <end position="213"/>
    </location>
</feature>
<dbReference type="PATRIC" id="fig|1300344.3.peg.413"/>
<dbReference type="CDD" id="cd06170">
    <property type="entry name" value="LuxR_C_like"/>
    <property type="match status" value="1"/>
</dbReference>
<dbReference type="SUPFAM" id="SSF46894">
    <property type="entry name" value="C-terminal effector domain of the bipartite response regulators"/>
    <property type="match status" value="1"/>
</dbReference>
<dbReference type="PROSITE" id="PS50110">
    <property type="entry name" value="RESPONSE_REGULATORY"/>
    <property type="match status" value="1"/>
</dbReference>
<dbReference type="PROSITE" id="PS00622">
    <property type="entry name" value="HTH_LUXR_1"/>
    <property type="match status" value="1"/>
</dbReference>
<dbReference type="PROSITE" id="PS50043">
    <property type="entry name" value="HTH_LUXR_2"/>
    <property type="match status" value="1"/>
</dbReference>
<organism evidence="9 10">
    <name type="scientific">Isoptericola dokdonensis DS-3</name>
    <dbReference type="NCBI Taxonomy" id="1300344"/>
    <lineage>
        <taxon>Bacteria</taxon>
        <taxon>Bacillati</taxon>
        <taxon>Actinomycetota</taxon>
        <taxon>Actinomycetes</taxon>
        <taxon>Micrococcales</taxon>
        <taxon>Promicromonosporaceae</taxon>
        <taxon>Isoptericola</taxon>
    </lineage>
</organism>
<dbReference type="KEGG" id="ido:I598_0413"/>
<dbReference type="AlphaFoldDB" id="A0A168EGK7"/>
<feature type="domain" description="Response regulatory" evidence="8">
    <location>
        <begin position="4"/>
        <end position="122"/>
    </location>
</feature>
<evidence type="ECO:0000256" key="5">
    <source>
        <dbReference type="PROSITE-ProRule" id="PRU00169"/>
    </source>
</evidence>
<dbReference type="SMART" id="SM00421">
    <property type="entry name" value="HTH_LUXR"/>
    <property type="match status" value="1"/>
</dbReference>
<dbReference type="PANTHER" id="PTHR43214">
    <property type="entry name" value="TWO-COMPONENT RESPONSE REGULATOR"/>
    <property type="match status" value="1"/>
</dbReference>
<evidence type="ECO:0000259" key="8">
    <source>
        <dbReference type="PROSITE" id="PS50110"/>
    </source>
</evidence>
<accession>A0A168EGK7</accession>
<dbReference type="PANTHER" id="PTHR43214:SF24">
    <property type="entry name" value="TRANSCRIPTIONAL REGULATORY PROTEIN NARL-RELATED"/>
    <property type="match status" value="1"/>
</dbReference>
<keyword evidence="4" id="KW-0804">Transcription</keyword>
<dbReference type="InterPro" id="IPR058245">
    <property type="entry name" value="NreC/VraR/RcsB-like_REC"/>
</dbReference>
<dbReference type="GO" id="GO:0006355">
    <property type="term" value="P:regulation of DNA-templated transcription"/>
    <property type="evidence" value="ECO:0007669"/>
    <property type="project" value="InterPro"/>
</dbReference>
<gene>
    <name evidence="9" type="primary">liaR_1</name>
    <name evidence="9" type="ORF">I598_0413</name>
</gene>
<evidence type="ECO:0000313" key="9">
    <source>
        <dbReference type="EMBL" id="ANC30001.1"/>
    </source>
</evidence>
<feature type="compositionally biased region" description="Basic and acidic residues" evidence="6">
    <location>
        <begin position="241"/>
        <end position="250"/>
    </location>
</feature>
<dbReference type="PRINTS" id="PR00038">
    <property type="entry name" value="HTHLUXR"/>
</dbReference>
<keyword evidence="10" id="KW-1185">Reference proteome</keyword>
<dbReference type="EMBL" id="CP014209">
    <property type="protein sequence ID" value="ANC30001.1"/>
    <property type="molecule type" value="Genomic_DNA"/>
</dbReference>
<dbReference type="Pfam" id="PF00072">
    <property type="entry name" value="Response_reg"/>
    <property type="match status" value="1"/>
</dbReference>
<reference evidence="9 10" key="1">
    <citation type="submission" date="2016-01" db="EMBL/GenBank/DDBJ databases">
        <title>Complete genome sequence of a soil Actinobacterium, Isoptericola dokdonensis DS-3.</title>
        <authorList>
            <person name="Kwon S.-K."/>
            <person name="Kim J.F."/>
        </authorList>
    </citation>
    <scope>NUCLEOTIDE SEQUENCE [LARGE SCALE GENOMIC DNA]</scope>
    <source>
        <strain evidence="9 10">DS-3</strain>
    </source>
</reference>
<dbReference type="InterPro" id="IPR011006">
    <property type="entry name" value="CheY-like_superfamily"/>
</dbReference>